<dbReference type="PROSITE" id="PS00018">
    <property type="entry name" value="EF_HAND_1"/>
    <property type="match status" value="1"/>
</dbReference>
<proteinExistence type="predicted"/>
<gene>
    <name evidence="2" type="ORF">AHEV_205</name>
</gene>
<dbReference type="EMBL" id="HF679131">
    <property type="protein sequence ID" value="CCU55526.1"/>
    <property type="molecule type" value="Genomic_DNA"/>
</dbReference>
<reference evidence="2" key="1">
    <citation type="journal article" date="2013" name="J. Virol.">
        <title>New Insights into the Evolution of Entomopoxvirinae from the Complete Genome Sequences of Four Entomopoxviruses Infecting Adoxophyes honmai, Choristoneura biennis, Choristoneura rosaceana, and Mythimna separata.</title>
        <authorList>
            <person name="Theze J."/>
            <person name="Takatsuka J."/>
            <person name="Li Z."/>
            <person name="Gallais J."/>
            <person name="Doucet D."/>
            <person name="Arif B."/>
            <person name="Nakai M."/>
            <person name="Herniou E.A."/>
        </authorList>
    </citation>
    <scope>NUCLEOTIDE SEQUENCE</scope>
    <source>
        <strain evidence="2">Tokyo</strain>
    </source>
</reference>
<evidence type="ECO:0000313" key="3">
    <source>
        <dbReference type="Proteomes" id="UP000792575"/>
    </source>
</evidence>
<dbReference type="GeneID" id="15614134"/>
<evidence type="ECO:0000259" key="1">
    <source>
        <dbReference type="PROSITE" id="PS50222"/>
    </source>
</evidence>
<feature type="domain" description="EF-hand" evidence="1">
    <location>
        <begin position="35"/>
        <end position="70"/>
    </location>
</feature>
<dbReference type="InterPro" id="IPR011992">
    <property type="entry name" value="EF-hand-dom_pair"/>
</dbReference>
<accession>A0A916KP71</accession>
<dbReference type="Gene3D" id="1.10.238.10">
    <property type="entry name" value="EF-hand"/>
    <property type="match status" value="1"/>
</dbReference>
<dbReference type="OrthoDB" id="18097at10239"/>
<keyword evidence="3" id="KW-1185">Reference proteome</keyword>
<dbReference type="CDD" id="cd00051">
    <property type="entry name" value="EFh"/>
    <property type="match status" value="1"/>
</dbReference>
<organism evidence="2 3">
    <name type="scientific">Adoxophyes honmai entomopoxvirus 'L'</name>
    <dbReference type="NCBI Taxonomy" id="1293540"/>
    <lineage>
        <taxon>Viruses</taxon>
        <taxon>Varidnaviria</taxon>
        <taxon>Bamfordvirae</taxon>
        <taxon>Nucleocytoviricota</taxon>
        <taxon>Pokkesviricetes</taxon>
        <taxon>Chitovirales</taxon>
        <taxon>Poxviridae</taxon>
        <taxon>Entomopoxvirinae</taxon>
        <taxon>Betaentomopoxvirus</taxon>
        <taxon>Betaentomopoxvirus ahonmai</taxon>
    </lineage>
</organism>
<evidence type="ECO:0000313" key="2">
    <source>
        <dbReference type="EMBL" id="CCU55526.1"/>
    </source>
</evidence>
<dbReference type="GO" id="GO:0005509">
    <property type="term" value="F:calcium ion binding"/>
    <property type="evidence" value="ECO:0007669"/>
    <property type="project" value="InterPro"/>
</dbReference>
<dbReference type="Pfam" id="PF13499">
    <property type="entry name" value="EF-hand_7"/>
    <property type="match status" value="1"/>
</dbReference>
<dbReference type="InterPro" id="IPR018247">
    <property type="entry name" value="EF_Hand_1_Ca_BS"/>
</dbReference>
<dbReference type="RefSeq" id="YP_008004028.1">
    <property type="nucleotide sequence ID" value="NC_021247.1"/>
</dbReference>
<protein>
    <submittedName>
        <fullName evidence="2">Ca2+ BP</fullName>
    </submittedName>
</protein>
<dbReference type="InterPro" id="IPR002048">
    <property type="entry name" value="EF_hand_dom"/>
</dbReference>
<name>A0A916KP71_9POXV</name>
<sequence length="139" mass="16372">MDTIRYIFNLINTSNTGRITDNELLIFLNNIDNSITLTDVQALISQYDVNGDGTLEFDEFVSVIGIDITDEKLRDAFRSITTNNEVDVNKFREYYNLLQINPIYRHTDDEYINIILRMIGNNEEEFIEFWNYINIQTNL</sequence>
<dbReference type="PROSITE" id="PS50222">
    <property type="entry name" value="EF_HAND_2"/>
    <property type="match status" value="1"/>
</dbReference>
<dbReference type="Proteomes" id="UP000792575">
    <property type="component" value="Genome"/>
</dbReference>
<dbReference type="SUPFAM" id="SSF47473">
    <property type="entry name" value="EF-hand"/>
    <property type="match status" value="1"/>
</dbReference>
<dbReference type="SMART" id="SM00054">
    <property type="entry name" value="EFh"/>
    <property type="match status" value="2"/>
</dbReference>
<dbReference type="KEGG" id="vg:15614134"/>